<dbReference type="STRING" id="573413.Spirs_4206"/>
<evidence type="ECO:0000313" key="9">
    <source>
        <dbReference type="EMBL" id="ADK83280.1"/>
    </source>
</evidence>
<feature type="transmembrane region" description="Helical" evidence="8">
    <location>
        <begin position="250"/>
        <end position="267"/>
    </location>
</feature>
<dbReference type="CDD" id="cd06579">
    <property type="entry name" value="TM_PBP1_transp_AraH_like"/>
    <property type="match status" value="1"/>
</dbReference>
<protein>
    <submittedName>
        <fullName evidence="9">Inner-membrane translocator</fullName>
    </submittedName>
</protein>
<dbReference type="OrthoDB" id="9815820at2"/>
<dbReference type="GO" id="GO:0005886">
    <property type="term" value="C:plasma membrane"/>
    <property type="evidence" value="ECO:0007669"/>
    <property type="project" value="UniProtKB-SubCell"/>
</dbReference>
<evidence type="ECO:0000256" key="5">
    <source>
        <dbReference type="ARBA" id="ARBA00022692"/>
    </source>
</evidence>
<dbReference type="EMBL" id="CP002116">
    <property type="protein sequence ID" value="ADK83280.1"/>
    <property type="molecule type" value="Genomic_DNA"/>
</dbReference>
<feature type="transmembrane region" description="Helical" evidence="8">
    <location>
        <begin position="274"/>
        <end position="292"/>
    </location>
</feature>
<dbReference type="Proteomes" id="UP000002318">
    <property type="component" value="Chromosome"/>
</dbReference>
<keyword evidence="10" id="KW-1185">Reference proteome</keyword>
<dbReference type="InterPro" id="IPR001851">
    <property type="entry name" value="ABC_transp_permease"/>
</dbReference>
<comment type="subcellular location">
    <subcellularLocation>
        <location evidence="1">Cell membrane</location>
        <topology evidence="1">Multi-pass membrane protein</topology>
    </subcellularLocation>
</comment>
<dbReference type="RefSeq" id="WP_013256736.1">
    <property type="nucleotide sequence ID" value="NC_014364.1"/>
</dbReference>
<reference evidence="9 10" key="1">
    <citation type="journal article" date="2010" name="Stand. Genomic Sci.">
        <title>Complete genome sequence of Spirochaeta smaragdinae type strain (SEBR 4228).</title>
        <authorList>
            <person name="Mavromatis K."/>
            <person name="Yasawong M."/>
            <person name="Chertkov O."/>
            <person name="Lapidus A."/>
            <person name="Lucas S."/>
            <person name="Nolan M."/>
            <person name="Del Rio T.G."/>
            <person name="Tice H."/>
            <person name="Cheng J.F."/>
            <person name="Pitluck S."/>
            <person name="Liolios K."/>
            <person name="Ivanova N."/>
            <person name="Tapia R."/>
            <person name="Han C."/>
            <person name="Bruce D."/>
            <person name="Goodwin L."/>
            <person name="Pati A."/>
            <person name="Chen A."/>
            <person name="Palaniappan K."/>
            <person name="Land M."/>
            <person name="Hauser L."/>
            <person name="Chang Y.J."/>
            <person name="Jeffries C.D."/>
            <person name="Detter J.C."/>
            <person name="Rohde M."/>
            <person name="Brambilla E."/>
            <person name="Spring S."/>
            <person name="Goker M."/>
            <person name="Sikorski J."/>
            <person name="Woyke T."/>
            <person name="Bristow J."/>
            <person name="Eisen J.A."/>
            <person name="Markowitz V."/>
            <person name="Hugenholtz P."/>
            <person name="Klenk H.P."/>
            <person name="Kyrpides N.C."/>
        </authorList>
    </citation>
    <scope>NUCLEOTIDE SEQUENCE [LARGE SCALE GENOMIC DNA]</scope>
    <source>
        <strain evidence="10">DSM 11293 / JCM 15392 / SEBR 4228</strain>
    </source>
</reference>
<evidence type="ECO:0000256" key="1">
    <source>
        <dbReference type="ARBA" id="ARBA00004651"/>
    </source>
</evidence>
<keyword evidence="7 8" id="KW-0472">Membrane</keyword>
<name>E1R9W1_SEDSS</name>
<keyword evidence="5 8" id="KW-0812">Transmembrane</keyword>
<dbReference type="PANTHER" id="PTHR32196:SF21">
    <property type="entry name" value="ABC TRANSPORTER PERMEASE PROTEIN YPHD-RELATED"/>
    <property type="match status" value="1"/>
</dbReference>
<gene>
    <name evidence="9" type="ordered locus">Spirs_4206</name>
</gene>
<feature type="transmembrane region" description="Helical" evidence="8">
    <location>
        <begin position="298"/>
        <end position="315"/>
    </location>
</feature>
<feature type="transmembrane region" description="Helical" evidence="8">
    <location>
        <begin position="75"/>
        <end position="93"/>
    </location>
</feature>
<keyword evidence="2" id="KW-0813">Transport</keyword>
<evidence type="ECO:0000256" key="8">
    <source>
        <dbReference type="SAM" id="Phobius"/>
    </source>
</evidence>
<feature type="transmembrane region" description="Helical" evidence="8">
    <location>
        <begin position="50"/>
        <end position="68"/>
    </location>
</feature>
<dbReference type="AlphaFoldDB" id="E1R9W1"/>
<evidence type="ECO:0000313" key="10">
    <source>
        <dbReference type="Proteomes" id="UP000002318"/>
    </source>
</evidence>
<keyword evidence="4" id="KW-0997">Cell inner membrane</keyword>
<evidence type="ECO:0000256" key="4">
    <source>
        <dbReference type="ARBA" id="ARBA00022519"/>
    </source>
</evidence>
<evidence type="ECO:0000256" key="7">
    <source>
        <dbReference type="ARBA" id="ARBA00023136"/>
    </source>
</evidence>
<feature type="transmembrane region" description="Helical" evidence="8">
    <location>
        <begin position="99"/>
        <end position="121"/>
    </location>
</feature>
<accession>E1R9W1</accession>
<sequence length="341" mass="36589">MRYEKKTFEKNPTSLSCVAILLLVVFAIVFGRAMYSGRNLSSMAFQMPEFGFVTLGMMLAFLLGGIDLSIIANANLSGILAAHVLTGQWLPFIPEGMKIPVAIIGAILVSAALGSFNGLLITRFGAPSLIATLGTMTLYAGIGMAITGGKSIVGFPEAFTKIGIASIAGVPIIFIMFIIVAFLMGLFLERSRLGRKIYLCGESPVASLFSGIHNDRIIFIVFTMIGVLAGLSGLTIISRVNSAKVGYGDAYLLQSLIVCVIGGINPLGGRGRTIGIVIAVILMQMLSSSFTIMQLSPYATKMIWGLMLVVVMGLTRESDRIRRVFRRISEKVGIAKKRKDC</sequence>
<feature type="transmembrane region" description="Helical" evidence="8">
    <location>
        <begin position="128"/>
        <end position="147"/>
    </location>
</feature>
<evidence type="ECO:0000256" key="3">
    <source>
        <dbReference type="ARBA" id="ARBA00022475"/>
    </source>
</evidence>
<dbReference type="GO" id="GO:0022857">
    <property type="term" value="F:transmembrane transporter activity"/>
    <property type="evidence" value="ECO:0007669"/>
    <property type="project" value="InterPro"/>
</dbReference>
<evidence type="ECO:0000256" key="6">
    <source>
        <dbReference type="ARBA" id="ARBA00022989"/>
    </source>
</evidence>
<dbReference type="KEGG" id="ssm:Spirs_4206"/>
<dbReference type="HOGENOM" id="CLU_028880_0_0_12"/>
<feature type="transmembrane region" description="Helical" evidence="8">
    <location>
        <begin position="167"/>
        <end position="188"/>
    </location>
</feature>
<organism evidence="9 10">
    <name type="scientific">Sediminispirochaeta smaragdinae (strain DSM 11293 / JCM 15392 / SEBR 4228)</name>
    <name type="common">Spirochaeta smaragdinae</name>
    <dbReference type="NCBI Taxonomy" id="573413"/>
    <lineage>
        <taxon>Bacteria</taxon>
        <taxon>Pseudomonadati</taxon>
        <taxon>Spirochaetota</taxon>
        <taxon>Spirochaetia</taxon>
        <taxon>Spirochaetales</taxon>
        <taxon>Spirochaetaceae</taxon>
        <taxon>Sediminispirochaeta</taxon>
    </lineage>
</organism>
<dbReference type="Pfam" id="PF02653">
    <property type="entry name" value="BPD_transp_2"/>
    <property type="match status" value="1"/>
</dbReference>
<dbReference type="PANTHER" id="PTHR32196">
    <property type="entry name" value="ABC TRANSPORTER PERMEASE PROTEIN YPHD-RELATED-RELATED"/>
    <property type="match status" value="1"/>
</dbReference>
<keyword evidence="6 8" id="KW-1133">Transmembrane helix</keyword>
<keyword evidence="3" id="KW-1003">Cell membrane</keyword>
<dbReference type="eggNOG" id="COG1172">
    <property type="taxonomic scope" value="Bacteria"/>
</dbReference>
<feature type="transmembrane region" description="Helical" evidence="8">
    <location>
        <begin position="12"/>
        <end position="30"/>
    </location>
</feature>
<proteinExistence type="predicted"/>
<feature type="transmembrane region" description="Helical" evidence="8">
    <location>
        <begin position="217"/>
        <end position="238"/>
    </location>
</feature>
<evidence type="ECO:0000256" key="2">
    <source>
        <dbReference type="ARBA" id="ARBA00022448"/>
    </source>
</evidence>